<dbReference type="Proteomes" id="UP000182783">
    <property type="component" value="Unassembled WGS sequence"/>
</dbReference>
<gene>
    <name evidence="1" type="ORF">SAMN05216191_107241</name>
</gene>
<organism evidence="1 2">
    <name type="scientific">Paenibacillus jilunlii</name>
    <dbReference type="NCBI Taxonomy" id="682956"/>
    <lineage>
        <taxon>Bacteria</taxon>
        <taxon>Bacillati</taxon>
        <taxon>Bacillota</taxon>
        <taxon>Bacilli</taxon>
        <taxon>Bacillales</taxon>
        <taxon>Paenibacillaceae</taxon>
        <taxon>Paenibacillus</taxon>
    </lineage>
</organism>
<dbReference type="AlphaFoldDB" id="A0A1G9PLB9"/>
<dbReference type="EMBL" id="FNGM01000007">
    <property type="protein sequence ID" value="SDL99363.1"/>
    <property type="molecule type" value="Genomic_DNA"/>
</dbReference>
<reference evidence="1 2" key="1">
    <citation type="submission" date="2016-10" db="EMBL/GenBank/DDBJ databases">
        <authorList>
            <person name="de Groot N.N."/>
        </authorList>
    </citation>
    <scope>NUCLEOTIDE SEQUENCE [LARGE SCALE GENOMIC DNA]</scope>
    <source>
        <strain evidence="1 2">CGMCC 1.10239</strain>
    </source>
</reference>
<protein>
    <submittedName>
        <fullName evidence="1">Uncharacterized protein</fullName>
    </submittedName>
</protein>
<accession>A0A1G9PLB9</accession>
<evidence type="ECO:0000313" key="2">
    <source>
        <dbReference type="Proteomes" id="UP000182783"/>
    </source>
</evidence>
<proteinExistence type="predicted"/>
<name>A0A1G9PLB9_9BACL</name>
<evidence type="ECO:0000313" key="1">
    <source>
        <dbReference type="EMBL" id="SDL99363.1"/>
    </source>
</evidence>
<sequence>MRCMCKDFMILQGIPPFSIDHLTDTIKLPLCCILNHLLNRYEVELIHLIVCKEPREEGIVGKSRVNLDKFTGRSVNRLN</sequence>